<dbReference type="OrthoDB" id="19153at10239"/>
<name>R4TGF5_9CAUD</name>
<dbReference type="InterPro" id="IPR025475">
    <property type="entry name" value="DUF4326"/>
</dbReference>
<evidence type="ECO:0000313" key="2">
    <source>
        <dbReference type="EMBL" id="AGM11321.1"/>
    </source>
</evidence>
<dbReference type="EMBL" id="KC292025">
    <property type="protein sequence ID" value="AGM11321.1"/>
    <property type="molecule type" value="Genomic_DNA"/>
</dbReference>
<evidence type="ECO:0000313" key="3">
    <source>
        <dbReference type="Proteomes" id="UP000203449"/>
    </source>
</evidence>
<feature type="domain" description="DUF4326" evidence="1">
    <location>
        <begin position="53"/>
        <end position="132"/>
    </location>
</feature>
<dbReference type="KEGG" id="vg:16194213"/>
<sequence>MMAPATTIEEPDHIQNWKHRIDGWDLEASGEHIEEKEALVILNGKPTGFQDVKEGPAIYIGRENAHYGLDRHRLANPAPVSEYGRMDSLLEFTDVLIGAVEESEEMQDAVMSLYGKPVACWCLPKLCHAHVLNLYLVYRLHAGMDPREAGDHITKRIQSEVDRRIANGTANPADYY</sequence>
<dbReference type="Pfam" id="PF14216">
    <property type="entry name" value="DUF4326"/>
    <property type="match status" value="1"/>
</dbReference>
<organism evidence="2 3">
    <name type="scientific">Haloarcula hispanica tailed virus 1</name>
    <dbReference type="NCBI Taxonomy" id="1273750"/>
    <lineage>
        <taxon>Viruses</taxon>
        <taxon>Duplodnaviria</taxon>
        <taxon>Heunggongvirae</taxon>
        <taxon>Uroviricota</taxon>
        <taxon>Caudoviricetes</taxon>
        <taxon>Madisaviridae</taxon>
        <taxon>Clampvirus</taxon>
        <taxon>Clampvirus italiense</taxon>
        <taxon>Clampvirus HHTV1</taxon>
    </lineage>
</organism>
<protein>
    <recommendedName>
        <fullName evidence="1">DUF4326 domain-containing protein</fullName>
    </recommendedName>
</protein>
<gene>
    <name evidence="2" type="primary">67</name>
    <name evidence="2" type="ORF">HHTV1_67</name>
</gene>
<keyword evidence="3" id="KW-1185">Reference proteome</keyword>
<proteinExistence type="predicted"/>
<evidence type="ECO:0000259" key="1">
    <source>
        <dbReference type="Pfam" id="PF14216"/>
    </source>
</evidence>
<accession>R4TGF5</accession>
<dbReference type="GeneID" id="16194213"/>
<reference evidence="2 3" key="1">
    <citation type="submission" date="2012-12" db="EMBL/GenBank/DDBJ databases">
        <authorList>
            <person name="Sencilo A."/>
            <person name="Jacobs-Sera D."/>
            <person name="Russell D.A."/>
            <person name="Ko C."/>
            <person name="Atanasova N."/>
            <person name="Osterlund E."/>
            <person name="Oksanen H.M."/>
            <person name="Bamford D.H."/>
            <person name="Hatfull G.F."/>
            <person name="Roine E."/>
            <person name="Hendrix R.W."/>
        </authorList>
    </citation>
    <scope>NUCLEOTIDE SEQUENCE [LARGE SCALE GENOMIC DNA]</scope>
</reference>
<dbReference type="RefSeq" id="YP_008058757.1">
    <property type="nucleotide sequence ID" value="NC_021322.1"/>
</dbReference>
<dbReference type="Proteomes" id="UP000203449">
    <property type="component" value="Segment"/>
</dbReference>